<sequence>MKKFALLVSCSFLGACANFGSQPPVPITSPVVQAFRDICLQTAPSFAEAHRVARQHGVTEMTDMGFATVGFNADKSLSIQVKVSHECVVTSEAQEDDSLTRQLLSAAAINAGTTVPRKVPVRMMIAGQPFILMHDREGGEALVMLKPE</sequence>
<dbReference type="EMBL" id="UGUW01000004">
    <property type="protein sequence ID" value="SUD61530.1"/>
    <property type="molecule type" value="Genomic_DNA"/>
</dbReference>
<dbReference type="AlphaFoldDB" id="A0A061D4S0"/>
<evidence type="ECO:0000313" key="3">
    <source>
        <dbReference type="EMBL" id="SUD61530.1"/>
    </source>
</evidence>
<reference evidence="3 5" key="2">
    <citation type="submission" date="2018-06" db="EMBL/GenBank/DDBJ databases">
        <authorList>
            <consortium name="Pathogen Informatics"/>
            <person name="Doyle S."/>
        </authorList>
    </citation>
    <scope>NUCLEOTIDE SEQUENCE [LARGE SCALE GENOMIC DNA]</scope>
    <source>
        <strain evidence="3 5">NCTC10860</strain>
    </source>
</reference>
<accession>A0A2T5PKI2</accession>
<evidence type="ECO:0000256" key="1">
    <source>
        <dbReference type="SAM" id="SignalP"/>
    </source>
</evidence>
<proteinExistence type="predicted"/>
<dbReference type="Proteomes" id="UP000244052">
    <property type="component" value="Unassembled WGS sequence"/>
</dbReference>
<name>A0A061D4S0_ECTOL</name>
<evidence type="ECO:0000313" key="2">
    <source>
        <dbReference type="EMBL" id="PTU78226.1"/>
    </source>
</evidence>
<keyword evidence="4" id="KW-1185">Reference proteome</keyword>
<keyword evidence="3" id="KW-0449">Lipoprotein</keyword>
<reference evidence="2 4" key="1">
    <citation type="submission" date="2018-04" db="EMBL/GenBank/DDBJ databases">
        <title>Pseudomonas sp. nov., isolated from mangrove soil.</title>
        <authorList>
            <person name="Chen C."/>
        </authorList>
    </citation>
    <scope>NUCLEOTIDE SEQUENCE [LARGE SCALE GENOMIC DNA]</scope>
    <source>
        <strain evidence="2 4">JCM 14246</strain>
    </source>
</reference>
<gene>
    <name evidence="2" type="ORF">DBO86_15350</name>
    <name evidence="3" type="ORF">NCTC10860_03920</name>
</gene>
<feature type="chain" id="PRO_5043117416" evidence="1">
    <location>
        <begin position="18"/>
        <end position="148"/>
    </location>
</feature>
<feature type="signal peptide" evidence="1">
    <location>
        <begin position="1"/>
        <end position="17"/>
    </location>
</feature>
<protein>
    <submittedName>
        <fullName evidence="3">Putative lipoprotein</fullName>
    </submittedName>
</protein>
<dbReference type="Proteomes" id="UP000254084">
    <property type="component" value="Unassembled WGS sequence"/>
</dbReference>
<evidence type="ECO:0000313" key="4">
    <source>
        <dbReference type="Proteomes" id="UP000244052"/>
    </source>
</evidence>
<dbReference type="RefSeq" id="WP_039964340.1">
    <property type="nucleotide sequence ID" value="NZ_JAOEDG010000018.1"/>
</dbReference>
<keyword evidence="1" id="KW-0732">Signal</keyword>
<accession>A0A061D4S0</accession>
<dbReference type="PROSITE" id="PS51257">
    <property type="entry name" value="PROKAR_LIPOPROTEIN"/>
    <property type="match status" value="1"/>
</dbReference>
<dbReference type="EMBL" id="QASO01000093">
    <property type="protein sequence ID" value="PTU78226.1"/>
    <property type="molecule type" value="Genomic_DNA"/>
</dbReference>
<evidence type="ECO:0000313" key="5">
    <source>
        <dbReference type="Proteomes" id="UP000254084"/>
    </source>
</evidence>
<organism evidence="3 5">
    <name type="scientific">Ectopseudomonas oleovorans</name>
    <name type="common">Pseudomonas oleovorans</name>
    <dbReference type="NCBI Taxonomy" id="301"/>
    <lineage>
        <taxon>Bacteria</taxon>
        <taxon>Pseudomonadati</taxon>
        <taxon>Pseudomonadota</taxon>
        <taxon>Gammaproteobacteria</taxon>
        <taxon>Pseudomonadales</taxon>
        <taxon>Pseudomonadaceae</taxon>
        <taxon>Ectopseudomonas</taxon>
    </lineage>
</organism>